<accession>A0A0L0STX3</accession>
<reference evidence="1 2" key="1">
    <citation type="submission" date="2009-11" db="EMBL/GenBank/DDBJ databases">
        <title>Annotation of Allomyces macrogynus ATCC 38327.</title>
        <authorList>
            <consortium name="The Broad Institute Genome Sequencing Platform"/>
            <person name="Russ C."/>
            <person name="Cuomo C."/>
            <person name="Burger G."/>
            <person name="Gray M.W."/>
            <person name="Holland P.W.H."/>
            <person name="King N."/>
            <person name="Lang F.B.F."/>
            <person name="Roger A.J."/>
            <person name="Ruiz-Trillo I."/>
            <person name="Young S.K."/>
            <person name="Zeng Q."/>
            <person name="Gargeya S."/>
            <person name="Fitzgerald M."/>
            <person name="Haas B."/>
            <person name="Abouelleil A."/>
            <person name="Alvarado L."/>
            <person name="Arachchi H.M."/>
            <person name="Berlin A."/>
            <person name="Chapman S.B."/>
            <person name="Gearin G."/>
            <person name="Goldberg J."/>
            <person name="Griggs A."/>
            <person name="Gujja S."/>
            <person name="Hansen M."/>
            <person name="Heiman D."/>
            <person name="Howarth C."/>
            <person name="Larimer J."/>
            <person name="Lui A."/>
            <person name="MacDonald P.J.P."/>
            <person name="McCowen C."/>
            <person name="Montmayeur A."/>
            <person name="Murphy C."/>
            <person name="Neiman D."/>
            <person name="Pearson M."/>
            <person name="Priest M."/>
            <person name="Roberts A."/>
            <person name="Saif S."/>
            <person name="Shea T."/>
            <person name="Sisk P."/>
            <person name="Stolte C."/>
            <person name="Sykes S."/>
            <person name="Wortman J."/>
            <person name="Nusbaum C."/>
            <person name="Birren B."/>
        </authorList>
    </citation>
    <scope>NUCLEOTIDE SEQUENCE [LARGE SCALE GENOMIC DNA]</scope>
    <source>
        <strain evidence="1 2">ATCC 38327</strain>
    </source>
</reference>
<sequence>MVAAAANCSAPHELPMLAVDLPADFPLAALLAATLPCSRKLGLALPAHPASSVGADVADPPCLSAIVPAAYRAPMASRTPSRPSSPAPLLLATKKLAADYHSRPSSPVQLMADLVLQPPPASPTRRAAALHHRASFASLRRGSMDVCSAAACTSPRMASADAWSSPAPAIV</sequence>
<gene>
    <name evidence="1" type="ORF">AMAG_10247</name>
</gene>
<organism evidence="1 2">
    <name type="scientific">Allomyces macrogynus (strain ATCC 38327)</name>
    <name type="common">Allomyces javanicus var. macrogynus</name>
    <dbReference type="NCBI Taxonomy" id="578462"/>
    <lineage>
        <taxon>Eukaryota</taxon>
        <taxon>Fungi</taxon>
        <taxon>Fungi incertae sedis</taxon>
        <taxon>Blastocladiomycota</taxon>
        <taxon>Blastocladiomycetes</taxon>
        <taxon>Blastocladiales</taxon>
        <taxon>Blastocladiaceae</taxon>
        <taxon>Allomyces</taxon>
    </lineage>
</organism>
<dbReference type="EMBL" id="GG745349">
    <property type="protein sequence ID" value="KNE65962.1"/>
    <property type="molecule type" value="Genomic_DNA"/>
</dbReference>
<proteinExistence type="predicted"/>
<reference evidence="2" key="2">
    <citation type="submission" date="2009-11" db="EMBL/GenBank/DDBJ databases">
        <title>The Genome Sequence of Allomyces macrogynus strain ATCC 38327.</title>
        <authorList>
            <consortium name="The Broad Institute Genome Sequencing Platform"/>
            <person name="Russ C."/>
            <person name="Cuomo C."/>
            <person name="Shea T."/>
            <person name="Young S.K."/>
            <person name="Zeng Q."/>
            <person name="Koehrsen M."/>
            <person name="Haas B."/>
            <person name="Borodovsky M."/>
            <person name="Guigo R."/>
            <person name="Alvarado L."/>
            <person name="Berlin A."/>
            <person name="Borenstein D."/>
            <person name="Chen Z."/>
            <person name="Engels R."/>
            <person name="Freedman E."/>
            <person name="Gellesch M."/>
            <person name="Goldberg J."/>
            <person name="Griggs A."/>
            <person name="Gujja S."/>
            <person name="Heiman D."/>
            <person name="Hepburn T."/>
            <person name="Howarth C."/>
            <person name="Jen D."/>
            <person name="Larson L."/>
            <person name="Lewis B."/>
            <person name="Mehta T."/>
            <person name="Park D."/>
            <person name="Pearson M."/>
            <person name="Roberts A."/>
            <person name="Saif S."/>
            <person name="Shenoy N."/>
            <person name="Sisk P."/>
            <person name="Stolte C."/>
            <person name="Sykes S."/>
            <person name="Walk T."/>
            <person name="White J."/>
            <person name="Yandava C."/>
            <person name="Burger G."/>
            <person name="Gray M.W."/>
            <person name="Holland P.W.H."/>
            <person name="King N."/>
            <person name="Lang F.B.F."/>
            <person name="Roger A.J."/>
            <person name="Ruiz-Trillo I."/>
            <person name="Lander E."/>
            <person name="Nusbaum C."/>
        </authorList>
    </citation>
    <scope>NUCLEOTIDE SEQUENCE [LARGE SCALE GENOMIC DNA]</scope>
    <source>
        <strain evidence="2">ATCC 38327</strain>
    </source>
</reference>
<evidence type="ECO:0000313" key="1">
    <source>
        <dbReference type="EMBL" id="KNE65962.1"/>
    </source>
</evidence>
<name>A0A0L0STX3_ALLM3</name>
<keyword evidence="2" id="KW-1185">Reference proteome</keyword>
<dbReference type="Proteomes" id="UP000054350">
    <property type="component" value="Unassembled WGS sequence"/>
</dbReference>
<evidence type="ECO:0000313" key="2">
    <source>
        <dbReference type="Proteomes" id="UP000054350"/>
    </source>
</evidence>
<dbReference type="VEuPathDB" id="FungiDB:AMAG_10247"/>
<protein>
    <submittedName>
        <fullName evidence="1">Uncharacterized protein</fullName>
    </submittedName>
</protein>
<dbReference type="AlphaFoldDB" id="A0A0L0STX3"/>